<feature type="domain" description="Methyltransferase type 11" evidence="1">
    <location>
        <begin position="43"/>
        <end position="144"/>
    </location>
</feature>
<sequence length="201" mass="22813">MTDNIHNHEGTERQKNGITSIDRLDVNLVFDALKLKKGDVFADIGCGAGDYSFKASELVGSSGLVYALDQWKEIEDRINIKASESKIKNIKAITSDLKFLPFNDNSCDFCFISMVLHGFDLSKHGESLFKEFHRILKPRGKLAIIEIKKEETLNYSDYKQVGSLLMPFRIESSSPKKDSDYVISIYKIDTNKVFPANIFKF</sequence>
<accession>A0A645EBE1</accession>
<dbReference type="GO" id="GO:0032259">
    <property type="term" value="P:methylation"/>
    <property type="evidence" value="ECO:0007669"/>
    <property type="project" value="UniProtKB-KW"/>
</dbReference>
<reference evidence="2" key="1">
    <citation type="submission" date="2019-08" db="EMBL/GenBank/DDBJ databases">
        <authorList>
            <person name="Kucharzyk K."/>
            <person name="Murdoch R.W."/>
            <person name="Higgins S."/>
            <person name="Loffler F."/>
        </authorList>
    </citation>
    <scope>NUCLEOTIDE SEQUENCE</scope>
</reference>
<organism evidence="2">
    <name type="scientific">bioreactor metagenome</name>
    <dbReference type="NCBI Taxonomy" id="1076179"/>
    <lineage>
        <taxon>unclassified sequences</taxon>
        <taxon>metagenomes</taxon>
        <taxon>ecological metagenomes</taxon>
    </lineage>
</organism>
<dbReference type="GO" id="GO:0008757">
    <property type="term" value="F:S-adenosylmethionine-dependent methyltransferase activity"/>
    <property type="evidence" value="ECO:0007669"/>
    <property type="project" value="InterPro"/>
</dbReference>
<proteinExistence type="predicted"/>
<dbReference type="GO" id="GO:0043770">
    <property type="term" value="F:demethylmenaquinone methyltransferase activity"/>
    <property type="evidence" value="ECO:0007669"/>
    <property type="project" value="UniProtKB-EC"/>
</dbReference>
<keyword evidence="2" id="KW-0808">Transferase</keyword>
<dbReference type="AlphaFoldDB" id="A0A645EBE1"/>
<name>A0A645EBE1_9ZZZZ</name>
<comment type="caution">
    <text evidence="2">The sequence shown here is derived from an EMBL/GenBank/DDBJ whole genome shotgun (WGS) entry which is preliminary data.</text>
</comment>
<dbReference type="EC" id="2.1.1.163" evidence="2"/>
<dbReference type="Gene3D" id="3.40.50.150">
    <property type="entry name" value="Vaccinia Virus protein VP39"/>
    <property type="match status" value="1"/>
</dbReference>
<dbReference type="Pfam" id="PF08241">
    <property type="entry name" value="Methyltransf_11"/>
    <property type="match status" value="1"/>
</dbReference>
<gene>
    <name evidence="2" type="primary">menG_21</name>
    <name evidence="2" type="ORF">SDC9_146351</name>
</gene>
<dbReference type="EMBL" id="VSSQ01045271">
    <property type="protein sequence ID" value="MPM99160.1"/>
    <property type="molecule type" value="Genomic_DNA"/>
</dbReference>
<dbReference type="SUPFAM" id="SSF53335">
    <property type="entry name" value="S-adenosyl-L-methionine-dependent methyltransferases"/>
    <property type="match status" value="1"/>
</dbReference>
<dbReference type="InterPro" id="IPR029063">
    <property type="entry name" value="SAM-dependent_MTases_sf"/>
</dbReference>
<evidence type="ECO:0000259" key="1">
    <source>
        <dbReference type="Pfam" id="PF08241"/>
    </source>
</evidence>
<keyword evidence="2" id="KW-0489">Methyltransferase</keyword>
<protein>
    <submittedName>
        <fullName evidence="2">Demethylmenaquinone methyltransferase</fullName>
        <ecNumber evidence="2">2.1.1.163</ecNumber>
    </submittedName>
</protein>
<dbReference type="CDD" id="cd02440">
    <property type="entry name" value="AdoMet_MTases"/>
    <property type="match status" value="1"/>
</dbReference>
<dbReference type="InterPro" id="IPR013216">
    <property type="entry name" value="Methyltransf_11"/>
</dbReference>
<evidence type="ECO:0000313" key="2">
    <source>
        <dbReference type="EMBL" id="MPM99160.1"/>
    </source>
</evidence>